<feature type="transmembrane region" description="Helical" evidence="1">
    <location>
        <begin position="22"/>
        <end position="41"/>
    </location>
</feature>
<dbReference type="Proteomes" id="UP000202419">
    <property type="component" value="Segment"/>
</dbReference>
<organismHost>
    <name type="scientific">Chlorella</name>
    <dbReference type="NCBI Taxonomy" id="3071"/>
</organismHost>
<dbReference type="KEGG" id="vg:5658973"/>
<proteinExistence type="predicted"/>
<name>A7IWG2_PBCVN</name>
<protein>
    <submittedName>
        <fullName evidence="2">Uncharacterized protein b287L</fullName>
    </submittedName>
</protein>
<keyword evidence="1" id="KW-0812">Transmembrane</keyword>
<keyword evidence="3" id="KW-1185">Reference proteome</keyword>
<sequence>MICTRPTTIPTRRTIQSLAKRIIFLYILHFDIFRVLLRFDTMHENRLVKLVPFVSNSVVKFLTRCVFFIMSISVMFIYTSVEITRIADIH</sequence>
<gene>
    <name evidence="2" type="primary">b287L</name>
    <name evidence="2" type="ORF">NY2A_b287L</name>
</gene>
<evidence type="ECO:0000313" key="3">
    <source>
        <dbReference type="Proteomes" id="UP000202419"/>
    </source>
</evidence>
<keyword evidence="1" id="KW-1133">Transmembrane helix</keyword>
<evidence type="ECO:0000313" key="2">
    <source>
        <dbReference type="EMBL" id="ABT14686.1"/>
    </source>
</evidence>
<feature type="transmembrane region" description="Helical" evidence="1">
    <location>
        <begin position="61"/>
        <end position="81"/>
    </location>
</feature>
<evidence type="ECO:0000256" key="1">
    <source>
        <dbReference type="SAM" id="Phobius"/>
    </source>
</evidence>
<keyword evidence="1" id="KW-0472">Membrane</keyword>
<dbReference type="GeneID" id="5658973"/>
<dbReference type="EMBL" id="DQ491002">
    <property type="protein sequence ID" value="ABT14686.1"/>
    <property type="molecule type" value="Genomic_DNA"/>
</dbReference>
<accession>A7IWG2</accession>
<organism evidence="2 3">
    <name type="scientific">Paramecium bursaria Chlorella virus NY2A</name>
    <name type="common">PBCV-NY2A</name>
    <dbReference type="NCBI Taxonomy" id="46021"/>
    <lineage>
        <taxon>Viruses</taxon>
        <taxon>Varidnaviria</taxon>
        <taxon>Bamfordvirae</taxon>
        <taxon>Nucleocytoviricota</taxon>
        <taxon>Megaviricetes</taxon>
        <taxon>Algavirales</taxon>
        <taxon>Phycodnaviridae</taxon>
        <taxon>Chlorovirus</taxon>
        <taxon>Chlorovirus americanus</taxon>
    </lineage>
</organism>
<dbReference type="RefSeq" id="YP_001497483.1">
    <property type="nucleotide sequence ID" value="NC_009898.1"/>
</dbReference>
<reference evidence="2 3" key="1">
    <citation type="journal article" date="2007" name="Virology">
        <title>Sequence and annotation of the 369-kb NY-2A and the 345-kb AR158 viruses that infect Chlorella NC64A.</title>
        <authorList>
            <person name="Fitzgerald L.A."/>
            <person name="Graves M.V."/>
            <person name="Li X."/>
            <person name="Feldblyum T."/>
            <person name="Nierman W.C."/>
            <person name="Van Etten J.L."/>
        </authorList>
    </citation>
    <scope>NUCLEOTIDE SEQUENCE [LARGE SCALE GENOMIC DNA]</scope>
    <source>
        <strain evidence="2 3">NY-2A</strain>
    </source>
</reference>